<dbReference type="SUPFAM" id="SSF52833">
    <property type="entry name" value="Thioredoxin-like"/>
    <property type="match status" value="1"/>
</dbReference>
<dbReference type="CDD" id="cd02947">
    <property type="entry name" value="TRX_family"/>
    <property type="match status" value="1"/>
</dbReference>
<reference evidence="6 7" key="1">
    <citation type="submission" date="2020-08" db="EMBL/GenBank/DDBJ databases">
        <title>Genomic Encyclopedia of Type Strains, Phase IV (KMG-IV): sequencing the most valuable type-strain genomes for metagenomic binning, comparative biology and taxonomic classification.</title>
        <authorList>
            <person name="Goeker M."/>
        </authorList>
    </citation>
    <scope>NUCLEOTIDE SEQUENCE [LARGE SCALE GENOMIC DNA]</scope>
    <source>
        <strain evidence="6 7">DSM 26189</strain>
    </source>
</reference>
<evidence type="ECO:0000256" key="4">
    <source>
        <dbReference type="ARBA" id="ARBA00023284"/>
    </source>
</evidence>
<evidence type="ECO:0000256" key="3">
    <source>
        <dbReference type="ARBA" id="ARBA00023157"/>
    </source>
</evidence>
<dbReference type="GO" id="GO:0015035">
    <property type="term" value="F:protein-disulfide reductase activity"/>
    <property type="evidence" value="ECO:0007669"/>
    <property type="project" value="TreeGrafter"/>
</dbReference>
<dbReference type="GO" id="GO:0005737">
    <property type="term" value="C:cytoplasm"/>
    <property type="evidence" value="ECO:0007669"/>
    <property type="project" value="TreeGrafter"/>
</dbReference>
<protein>
    <submittedName>
        <fullName evidence="6">Putative thioredoxin</fullName>
    </submittedName>
</protein>
<proteinExistence type="predicted"/>
<evidence type="ECO:0000313" key="7">
    <source>
        <dbReference type="Proteomes" id="UP000571950"/>
    </source>
</evidence>
<dbReference type="PANTHER" id="PTHR45663">
    <property type="entry name" value="GEO12009P1"/>
    <property type="match status" value="1"/>
</dbReference>
<keyword evidence="1" id="KW-0813">Transport</keyword>
<dbReference type="PANTHER" id="PTHR45663:SF11">
    <property type="entry name" value="GEO12009P1"/>
    <property type="match status" value="1"/>
</dbReference>
<name>A0A7W6BMH1_9SPHN</name>
<dbReference type="RefSeq" id="WP_188073122.1">
    <property type="nucleotide sequence ID" value="NZ_BSPS01000116.1"/>
</dbReference>
<dbReference type="Gene3D" id="3.40.30.10">
    <property type="entry name" value="Glutaredoxin"/>
    <property type="match status" value="1"/>
</dbReference>
<keyword evidence="2" id="KW-0249">Electron transport</keyword>
<gene>
    <name evidence="6" type="ORF">GGR43_003384</name>
</gene>
<dbReference type="PROSITE" id="PS00194">
    <property type="entry name" value="THIOREDOXIN_1"/>
    <property type="match status" value="1"/>
</dbReference>
<dbReference type="InterPro" id="IPR013766">
    <property type="entry name" value="Thioredoxin_domain"/>
</dbReference>
<organism evidence="6 7">
    <name type="scientific">Sphingobium jiangsuense</name>
    <dbReference type="NCBI Taxonomy" id="870476"/>
    <lineage>
        <taxon>Bacteria</taxon>
        <taxon>Pseudomonadati</taxon>
        <taxon>Pseudomonadota</taxon>
        <taxon>Alphaproteobacteria</taxon>
        <taxon>Sphingomonadales</taxon>
        <taxon>Sphingomonadaceae</taxon>
        <taxon>Sphingobium</taxon>
    </lineage>
</organism>
<dbReference type="PROSITE" id="PS51352">
    <property type="entry name" value="THIOREDOXIN_2"/>
    <property type="match status" value="1"/>
</dbReference>
<sequence length="303" mass="32928">MATLGLSEADRKAVEDFRRDVVDPSRTALVIVDFWAEWCGPCKQLAPIIEKVCADYAAKGVQLVKINVDENRFIAAQFRVQSIPTVYAVFQGQPVADLSQARTEGQLKQMLDQILAQLPVESEEKLQAEEIAPLIAMGEGALDEGDGERALSIFSQIAEMVPDHPVVIAGQARSLVALGRLDEAGAVLDAAPEELAKDQALERARAALSLARDAKPVQDLSGLEARVAANPDDHEARFELAGGRMANGDRQGAADALLEIVARDREWNNGAARAQLLKLFEVVGLEDPWVSTQRRRLSAILFT</sequence>
<dbReference type="SUPFAM" id="SSF48452">
    <property type="entry name" value="TPR-like"/>
    <property type="match status" value="1"/>
</dbReference>
<keyword evidence="7" id="KW-1185">Reference proteome</keyword>
<evidence type="ECO:0000256" key="1">
    <source>
        <dbReference type="ARBA" id="ARBA00022448"/>
    </source>
</evidence>
<accession>A0A7W6BMH1</accession>
<evidence type="ECO:0000256" key="2">
    <source>
        <dbReference type="ARBA" id="ARBA00022982"/>
    </source>
</evidence>
<dbReference type="InterPro" id="IPR036249">
    <property type="entry name" value="Thioredoxin-like_sf"/>
</dbReference>
<keyword evidence="4" id="KW-0676">Redox-active center</keyword>
<dbReference type="Pfam" id="PF00085">
    <property type="entry name" value="Thioredoxin"/>
    <property type="match status" value="1"/>
</dbReference>
<dbReference type="Pfam" id="PF14559">
    <property type="entry name" value="TPR_19"/>
    <property type="match status" value="1"/>
</dbReference>
<dbReference type="InterPro" id="IPR011990">
    <property type="entry name" value="TPR-like_helical_dom_sf"/>
</dbReference>
<keyword evidence="3" id="KW-1015">Disulfide bond</keyword>
<dbReference type="EMBL" id="JACIDT010000014">
    <property type="protein sequence ID" value="MBB3927651.1"/>
    <property type="molecule type" value="Genomic_DNA"/>
</dbReference>
<dbReference type="AlphaFoldDB" id="A0A7W6BMH1"/>
<dbReference type="InterPro" id="IPR017937">
    <property type="entry name" value="Thioredoxin_CS"/>
</dbReference>
<dbReference type="Proteomes" id="UP000571950">
    <property type="component" value="Unassembled WGS sequence"/>
</dbReference>
<evidence type="ECO:0000313" key="6">
    <source>
        <dbReference type="EMBL" id="MBB3927651.1"/>
    </source>
</evidence>
<feature type="domain" description="Thioredoxin" evidence="5">
    <location>
        <begin position="2"/>
        <end position="116"/>
    </location>
</feature>
<evidence type="ECO:0000259" key="5">
    <source>
        <dbReference type="PROSITE" id="PS51352"/>
    </source>
</evidence>
<dbReference type="Pfam" id="PF14561">
    <property type="entry name" value="TPR_20"/>
    <property type="match status" value="1"/>
</dbReference>
<comment type="caution">
    <text evidence="6">The sequence shown here is derived from an EMBL/GenBank/DDBJ whole genome shotgun (WGS) entry which is preliminary data.</text>
</comment>
<dbReference type="Gene3D" id="1.25.40.10">
    <property type="entry name" value="Tetratricopeptide repeat domain"/>
    <property type="match status" value="2"/>
</dbReference>
<dbReference type="GO" id="GO:0006950">
    <property type="term" value="P:response to stress"/>
    <property type="evidence" value="ECO:0007669"/>
    <property type="project" value="UniProtKB-ARBA"/>
</dbReference>